<accession>A0ABR0MAU7</accession>
<gene>
    <name evidence="1" type="ORF">LTR16_000534</name>
</gene>
<evidence type="ECO:0000313" key="1">
    <source>
        <dbReference type="EMBL" id="KAK5296621.1"/>
    </source>
</evidence>
<protein>
    <submittedName>
        <fullName evidence="1">Uncharacterized protein</fullName>
    </submittedName>
</protein>
<keyword evidence="2" id="KW-1185">Reference proteome</keyword>
<sequence>MLVLVDAEVDDTEELAPALVLAGGEADAAEVTVAEVDAGDEEDGDTEALAANEEELMLEATGLVVATEDEATELATTELVKTALEPEELRLTEAPELVAGAVVDAIDELVVVFKRPRLPRNELTKLAAPITYAPSVLFRPQLPDVPLTVEDAEAEADATLAAEETDDANVEVATLEELLADDEDAIEDIEEDAAEELLLARAEDEMLVESEDATLLADAEAKALLDESDDGMLLDDPEDEMLLDDAEEETLLLLETEDATEEALLEAELLEFTELGGLTTAVVAV</sequence>
<name>A0ABR0MAU7_9PEZI</name>
<dbReference type="Proteomes" id="UP001357485">
    <property type="component" value="Unassembled WGS sequence"/>
</dbReference>
<evidence type="ECO:0000313" key="2">
    <source>
        <dbReference type="Proteomes" id="UP001357485"/>
    </source>
</evidence>
<comment type="caution">
    <text evidence="1">The sequence shown here is derived from an EMBL/GenBank/DDBJ whole genome shotgun (WGS) entry which is preliminary data.</text>
</comment>
<organism evidence="1 2">
    <name type="scientific">Cryomyces antarcticus</name>
    <dbReference type="NCBI Taxonomy" id="329879"/>
    <lineage>
        <taxon>Eukaryota</taxon>
        <taxon>Fungi</taxon>
        <taxon>Dikarya</taxon>
        <taxon>Ascomycota</taxon>
        <taxon>Pezizomycotina</taxon>
        <taxon>Dothideomycetes</taxon>
        <taxon>Dothideomycetes incertae sedis</taxon>
        <taxon>Cryomyces</taxon>
    </lineage>
</organism>
<dbReference type="EMBL" id="JAVRRA010000014">
    <property type="protein sequence ID" value="KAK5296621.1"/>
    <property type="molecule type" value="Genomic_DNA"/>
</dbReference>
<reference evidence="1 2" key="1">
    <citation type="submission" date="2023-08" db="EMBL/GenBank/DDBJ databases">
        <title>Black Yeasts Isolated from many extreme environments.</title>
        <authorList>
            <person name="Coleine C."/>
            <person name="Stajich J.E."/>
            <person name="Selbmann L."/>
        </authorList>
    </citation>
    <scope>NUCLEOTIDE SEQUENCE [LARGE SCALE GENOMIC DNA]</scope>
    <source>
        <strain evidence="1 2">CCFEE 536</strain>
    </source>
</reference>
<proteinExistence type="predicted"/>